<dbReference type="AlphaFoldDB" id="A0A1I4L279"/>
<evidence type="ECO:0000313" key="1">
    <source>
        <dbReference type="EMBL" id="SFL84933.1"/>
    </source>
</evidence>
<gene>
    <name evidence="1" type="ORF">SAMN05192568_101258</name>
</gene>
<protein>
    <submittedName>
        <fullName evidence="1">Uncharacterized protein</fullName>
    </submittedName>
</protein>
<sequence length="141" mass="15788">MNASHAAFFDRPEAAKLKQILTGPEKIPQYELLSRLEIPAVQAVVWDIEPIIERFDPATRNHAIQSMGALIGDLLTARGFRVARDARGEKRRGRVRKAKFVKSGTIWELPAEPNDGHAEKVAAIMDGIMDRYRNTLAELAK</sequence>
<dbReference type="RefSeq" id="WP_092041197.1">
    <property type="nucleotide sequence ID" value="NZ_FOTK01000012.1"/>
</dbReference>
<dbReference type="Proteomes" id="UP000199048">
    <property type="component" value="Unassembled WGS sequence"/>
</dbReference>
<dbReference type="OrthoDB" id="7991433at2"/>
<dbReference type="EMBL" id="FOTK01000012">
    <property type="protein sequence ID" value="SFL84933.1"/>
    <property type="molecule type" value="Genomic_DNA"/>
</dbReference>
<reference evidence="2" key="1">
    <citation type="submission" date="2016-10" db="EMBL/GenBank/DDBJ databases">
        <authorList>
            <person name="Varghese N."/>
            <person name="Submissions S."/>
        </authorList>
    </citation>
    <scope>NUCLEOTIDE SEQUENCE [LARGE SCALE GENOMIC DNA]</scope>
    <source>
        <strain evidence="2">BL36</strain>
    </source>
</reference>
<keyword evidence="2" id="KW-1185">Reference proteome</keyword>
<proteinExistence type="predicted"/>
<accession>A0A1I4L279</accession>
<organism evidence="1 2">
    <name type="scientific">Methylobacterium pseudosasicola</name>
    <dbReference type="NCBI Taxonomy" id="582667"/>
    <lineage>
        <taxon>Bacteria</taxon>
        <taxon>Pseudomonadati</taxon>
        <taxon>Pseudomonadota</taxon>
        <taxon>Alphaproteobacteria</taxon>
        <taxon>Hyphomicrobiales</taxon>
        <taxon>Methylobacteriaceae</taxon>
        <taxon>Methylobacterium</taxon>
    </lineage>
</organism>
<evidence type="ECO:0000313" key="2">
    <source>
        <dbReference type="Proteomes" id="UP000199048"/>
    </source>
</evidence>
<dbReference type="STRING" id="582667.SAMN05192568_101258"/>
<name>A0A1I4L279_9HYPH</name>